<reference evidence="2" key="1">
    <citation type="submission" date="2021-06" db="EMBL/GenBank/DDBJ databases">
        <title>Comparative genomics, transcriptomics and evolutionary studies reveal genomic signatures of adaptation to plant cell wall in hemibiotrophic fungi.</title>
        <authorList>
            <consortium name="DOE Joint Genome Institute"/>
            <person name="Baroncelli R."/>
            <person name="Diaz J.F."/>
            <person name="Benocci T."/>
            <person name="Peng M."/>
            <person name="Battaglia E."/>
            <person name="Haridas S."/>
            <person name="Andreopoulos W."/>
            <person name="Labutti K."/>
            <person name="Pangilinan J."/>
            <person name="Floch G.L."/>
            <person name="Makela M.R."/>
            <person name="Henrissat B."/>
            <person name="Grigoriev I.V."/>
            <person name="Crouch J.A."/>
            <person name="De Vries R.P."/>
            <person name="Sukno S.A."/>
            <person name="Thon M.R."/>
        </authorList>
    </citation>
    <scope>NUCLEOTIDE SEQUENCE</scope>
    <source>
        <strain evidence="2">CBS 125086</strain>
    </source>
</reference>
<evidence type="ECO:0000313" key="3">
    <source>
        <dbReference type="Proteomes" id="UP001230504"/>
    </source>
</evidence>
<dbReference type="EMBL" id="JAHLJV010000020">
    <property type="protein sequence ID" value="KAK1594344.1"/>
    <property type="molecule type" value="Genomic_DNA"/>
</dbReference>
<feature type="region of interest" description="Disordered" evidence="1">
    <location>
        <begin position="161"/>
        <end position="194"/>
    </location>
</feature>
<dbReference type="Proteomes" id="UP001230504">
    <property type="component" value="Unassembled WGS sequence"/>
</dbReference>
<dbReference type="RefSeq" id="XP_060415527.1">
    <property type="nucleotide sequence ID" value="XM_060557477.1"/>
</dbReference>
<organism evidence="2 3">
    <name type="scientific">Colletotrichum navitas</name>
    <dbReference type="NCBI Taxonomy" id="681940"/>
    <lineage>
        <taxon>Eukaryota</taxon>
        <taxon>Fungi</taxon>
        <taxon>Dikarya</taxon>
        <taxon>Ascomycota</taxon>
        <taxon>Pezizomycotina</taxon>
        <taxon>Sordariomycetes</taxon>
        <taxon>Hypocreomycetidae</taxon>
        <taxon>Glomerellales</taxon>
        <taxon>Glomerellaceae</taxon>
        <taxon>Colletotrichum</taxon>
        <taxon>Colletotrichum graminicola species complex</taxon>
    </lineage>
</organism>
<comment type="caution">
    <text evidence="2">The sequence shown here is derived from an EMBL/GenBank/DDBJ whole genome shotgun (WGS) entry which is preliminary data.</text>
</comment>
<dbReference type="AlphaFoldDB" id="A0AAD8Q3V9"/>
<evidence type="ECO:0000256" key="1">
    <source>
        <dbReference type="SAM" id="MobiDB-lite"/>
    </source>
</evidence>
<dbReference type="GeneID" id="85441717"/>
<accession>A0AAD8Q3V9</accession>
<protein>
    <submittedName>
        <fullName evidence="2">Uncharacterized protein</fullName>
    </submittedName>
</protein>
<evidence type="ECO:0000313" key="2">
    <source>
        <dbReference type="EMBL" id="KAK1594344.1"/>
    </source>
</evidence>
<feature type="compositionally biased region" description="Basic residues" evidence="1">
    <location>
        <begin position="176"/>
        <end position="186"/>
    </location>
</feature>
<proteinExistence type="predicted"/>
<keyword evidence="3" id="KW-1185">Reference proteome</keyword>
<name>A0AAD8Q3V9_9PEZI</name>
<sequence>MLTGDRLKDPCRLLHQADRESYARSVSSPWGNRHFSVTQWLSMSPAQSVESNAELRDSRHTLCAFIVLVIVRSAPNPSPPRSATVLEPRSYTKPRKDMSLCVPAHMTRSRPSNVTSSLRCKLRLALSAGTLSVRQWSWSHQGVLRRRFWLCDSLDTPSWGGRTDTPPYAGYDRQKGSSRKRKKAKHEARSTLAL</sequence>
<gene>
    <name evidence="2" type="ORF">LY79DRAFT_549485</name>
</gene>